<sequence>AMARHAGPRLPHIVKNLISSLSSALDSQRVTSTAFLAELLSSNVVNDLILLETIMDNMTGRQKDSCMLVRMLVLRGLGNIASGSPEKVSRHGAKLLASMVNGLDDKDDPQNLVALEAMSSLSKLLEHLEERDIQSMLLHIAIRIRPFFDSEQPELRQSSIVLFGNLTKFSKGGCEVFFEQILNGLVTLLLHLQDPKPEVVKASKFALRMCGPNMGCEGLCDMFLNHLREDRSLHYGEFMNNVCKHLMQSYPEMLNRLISTNLFYFKSSWVDIRAAAPMFIGFLVLHVDEEHSQHVELDPLLSGE</sequence>
<dbReference type="InterPro" id="IPR055406">
    <property type="entry name" value="HEAT_Maestro"/>
</dbReference>
<keyword evidence="3" id="KW-1185">Reference proteome</keyword>
<dbReference type="InterPro" id="IPR016024">
    <property type="entry name" value="ARM-type_fold"/>
</dbReference>
<dbReference type="PANTHER" id="PTHR23120">
    <property type="entry name" value="MAESTRO-RELATED HEAT DOMAIN-CONTAINING"/>
    <property type="match status" value="1"/>
</dbReference>
<dbReference type="InterPro" id="IPR045206">
    <property type="entry name" value="Maestro_heat-like_prot"/>
</dbReference>
<protein>
    <submittedName>
        <fullName evidence="2">MROH1 protein</fullName>
    </submittedName>
</protein>
<feature type="non-terminal residue" evidence="2">
    <location>
        <position position="1"/>
    </location>
</feature>
<dbReference type="Gene3D" id="1.25.10.10">
    <property type="entry name" value="Leucine-rich Repeat Variant"/>
    <property type="match status" value="1"/>
</dbReference>
<dbReference type="InterPro" id="IPR011989">
    <property type="entry name" value="ARM-like"/>
</dbReference>
<reference evidence="2 3" key="1">
    <citation type="submission" date="2019-09" db="EMBL/GenBank/DDBJ databases">
        <title>Bird 10,000 Genomes (B10K) Project - Family phase.</title>
        <authorList>
            <person name="Zhang G."/>
        </authorList>
    </citation>
    <scope>NUCLEOTIDE SEQUENCE [LARGE SCALE GENOMIC DNA]</scope>
    <source>
        <strain evidence="2">B10K-DU-002-35</strain>
        <tissue evidence="2">Muscle</tissue>
    </source>
</reference>
<evidence type="ECO:0000313" key="2">
    <source>
        <dbReference type="EMBL" id="NXO01091.1"/>
    </source>
</evidence>
<dbReference type="SUPFAM" id="SSF48371">
    <property type="entry name" value="ARM repeat"/>
    <property type="match status" value="1"/>
</dbReference>
<organism evidence="2 3">
    <name type="scientific">Rhinopomastus cyanomelas</name>
    <name type="common">Common scimitarbill</name>
    <dbReference type="NCBI Taxonomy" id="113115"/>
    <lineage>
        <taxon>Eukaryota</taxon>
        <taxon>Metazoa</taxon>
        <taxon>Chordata</taxon>
        <taxon>Craniata</taxon>
        <taxon>Vertebrata</taxon>
        <taxon>Euteleostomi</taxon>
        <taxon>Archelosauria</taxon>
        <taxon>Archosauria</taxon>
        <taxon>Dinosauria</taxon>
        <taxon>Saurischia</taxon>
        <taxon>Theropoda</taxon>
        <taxon>Coelurosauria</taxon>
        <taxon>Aves</taxon>
        <taxon>Neognathae</taxon>
        <taxon>Neoaves</taxon>
        <taxon>Telluraves</taxon>
        <taxon>Coraciimorphae</taxon>
        <taxon>Bucerotiformes</taxon>
        <taxon>Rhinopomastidae</taxon>
        <taxon>Rhinopomastus</taxon>
    </lineage>
</organism>
<dbReference type="EMBL" id="VXBP01007654">
    <property type="protein sequence ID" value="NXO01091.1"/>
    <property type="molecule type" value="Genomic_DNA"/>
</dbReference>
<evidence type="ECO:0000313" key="3">
    <source>
        <dbReference type="Proteomes" id="UP000565785"/>
    </source>
</evidence>
<comment type="caution">
    <text evidence="2">The sequence shown here is derived from an EMBL/GenBank/DDBJ whole genome shotgun (WGS) entry which is preliminary data.</text>
</comment>
<dbReference type="GO" id="GO:0005737">
    <property type="term" value="C:cytoplasm"/>
    <property type="evidence" value="ECO:0007669"/>
    <property type="project" value="TreeGrafter"/>
</dbReference>
<dbReference type="AlphaFoldDB" id="A0A7L1NMC7"/>
<feature type="non-terminal residue" evidence="2">
    <location>
        <position position="304"/>
    </location>
</feature>
<dbReference type="PANTHER" id="PTHR23120:SF44">
    <property type="entry name" value="MAESTRO HEAT-LIKE REPEAT-CONTAINING PROTEIN FAMILY MEMBER 1"/>
    <property type="match status" value="1"/>
</dbReference>
<gene>
    <name evidence="2" type="primary">Mroh1_0</name>
    <name evidence="2" type="ORF">RHICYA_R06882</name>
</gene>
<name>A0A7L1NMC7_RHICY</name>
<evidence type="ECO:0000259" key="1">
    <source>
        <dbReference type="Pfam" id="PF23227"/>
    </source>
</evidence>
<dbReference type="Pfam" id="PF23227">
    <property type="entry name" value="HEAT_MROH2B_C"/>
    <property type="match status" value="1"/>
</dbReference>
<feature type="domain" description="Maestro/Maestro-like HEAT-repeats" evidence="1">
    <location>
        <begin position="55"/>
        <end position="302"/>
    </location>
</feature>
<dbReference type="OrthoDB" id="1884734at2759"/>
<proteinExistence type="predicted"/>
<dbReference type="Proteomes" id="UP000565785">
    <property type="component" value="Unassembled WGS sequence"/>
</dbReference>
<accession>A0A7L1NMC7</accession>